<dbReference type="PROSITE" id="PS00078">
    <property type="entry name" value="COX2"/>
    <property type="match status" value="1"/>
</dbReference>
<evidence type="ECO:0000256" key="16">
    <source>
        <dbReference type="SAM" id="Phobius"/>
    </source>
</evidence>
<feature type="transmembrane region" description="Helical" evidence="16">
    <location>
        <begin position="38"/>
        <end position="62"/>
    </location>
</feature>
<accession>A0A520MFE5</accession>
<dbReference type="InterPro" id="IPR008972">
    <property type="entry name" value="Cupredoxin"/>
</dbReference>
<dbReference type="EMBL" id="SHBP01000007">
    <property type="protein sequence ID" value="RZO19952.1"/>
    <property type="molecule type" value="Genomic_DNA"/>
</dbReference>
<evidence type="ECO:0000256" key="5">
    <source>
        <dbReference type="ARBA" id="ARBA00022617"/>
    </source>
</evidence>
<evidence type="ECO:0000256" key="9">
    <source>
        <dbReference type="ARBA" id="ARBA00022982"/>
    </source>
</evidence>
<dbReference type="InterPro" id="IPR001505">
    <property type="entry name" value="Copper_CuA"/>
</dbReference>
<reference evidence="19 20" key="1">
    <citation type="submission" date="2019-02" db="EMBL/GenBank/DDBJ databases">
        <title>Prokaryotic population dynamics and viral predation in marine succession experiment using metagenomics: the confinement effect.</title>
        <authorList>
            <person name="Haro-Moreno J.M."/>
            <person name="Rodriguez-Valera F."/>
            <person name="Lopez-Perez M."/>
        </authorList>
    </citation>
    <scope>NUCLEOTIDE SEQUENCE [LARGE SCALE GENOMIC DNA]</scope>
    <source>
        <strain evidence="19">MED-G170</strain>
    </source>
</reference>
<proteinExistence type="inferred from homology"/>
<feature type="domain" description="Cytochrome c" evidence="18">
    <location>
        <begin position="269"/>
        <end position="362"/>
    </location>
</feature>
<evidence type="ECO:0000256" key="15">
    <source>
        <dbReference type="PROSITE-ProRule" id="PRU00433"/>
    </source>
</evidence>
<dbReference type="EC" id="7.1.1.9" evidence="3"/>
<evidence type="ECO:0000259" key="18">
    <source>
        <dbReference type="PROSITE" id="PS51007"/>
    </source>
</evidence>
<comment type="caution">
    <text evidence="19">The sequence shown here is derived from an EMBL/GenBank/DDBJ whole genome shotgun (WGS) entry which is preliminary data.</text>
</comment>
<dbReference type="PROSITE" id="PS51007">
    <property type="entry name" value="CYTC"/>
    <property type="match status" value="1"/>
</dbReference>
<comment type="similarity">
    <text evidence="2">Belongs to the cytochrome c oxidase subunit 2 family.</text>
</comment>
<dbReference type="InterPro" id="IPR009056">
    <property type="entry name" value="Cyt_c-like_dom"/>
</dbReference>
<keyword evidence="9" id="KW-0249">Electron transport</keyword>
<evidence type="ECO:0000256" key="11">
    <source>
        <dbReference type="ARBA" id="ARBA00023004"/>
    </source>
</evidence>
<feature type="transmembrane region" description="Helical" evidence="16">
    <location>
        <begin position="83"/>
        <end position="104"/>
    </location>
</feature>
<comment type="subcellular location">
    <subcellularLocation>
        <location evidence="1">Membrane</location>
        <topology evidence="1">Multi-pass membrane protein</topology>
    </subcellularLocation>
</comment>
<dbReference type="PANTHER" id="PTHR22888:SF9">
    <property type="entry name" value="CYTOCHROME C OXIDASE SUBUNIT 2"/>
    <property type="match status" value="1"/>
</dbReference>
<gene>
    <name evidence="19" type="ORF">EVB03_06250</name>
</gene>
<dbReference type="Gene3D" id="1.10.287.90">
    <property type="match status" value="1"/>
</dbReference>
<protein>
    <recommendedName>
        <fullName evidence="3">cytochrome-c oxidase</fullName>
        <ecNumber evidence="3">7.1.1.9</ecNumber>
    </recommendedName>
</protein>
<evidence type="ECO:0000256" key="14">
    <source>
        <dbReference type="ARBA" id="ARBA00047816"/>
    </source>
</evidence>
<dbReference type="Gene3D" id="2.60.40.420">
    <property type="entry name" value="Cupredoxins - blue copper proteins"/>
    <property type="match status" value="1"/>
</dbReference>
<dbReference type="CDD" id="cd13919">
    <property type="entry name" value="CuRO_HCO_II_like_5"/>
    <property type="match status" value="1"/>
</dbReference>
<evidence type="ECO:0000256" key="8">
    <source>
        <dbReference type="ARBA" id="ARBA00022967"/>
    </source>
</evidence>
<keyword evidence="4" id="KW-0813">Transport</keyword>
<name>A0A520MFE5_9GAMM</name>
<evidence type="ECO:0000256" key="6">
    <source>
        <dbReference type="ARBA" id="ARBA00022692"/>
    </source>
</evidence>
<dbReference type="SUPFAM" id="SSF49503">
    <property type="entry name" value="Cupredoxins"/>
    <property type="match status" value="1"/>
</dbReference>
<dbReference type="SUPFAM" id="SSF46626">
    <property type="entry name" value="Cytochrome c"/>
    <property type="match status" value="1"/>
</dbReference>
<dbReference type="Gene3D" id="1.10.760.10">
    <property type="entry name" value="Cytochrome c-like domain"/>
    <property type="match status" value="1"/>
</dbReference>
<dbReference type="PANTHER" id="PTHR22888">
    <property type="entry name" value="CYTOCHROME C OXIDASE, SUBUNIT II"/>
    <property type="match status" value="1"/>
</dbReference>
<evidence type="ECO:0000256" key="1">
    <source>
        <dbReference type="ARBA" id="ARBA00004141"/>
    </source>
</evidence>
<keyword evidence="6 16" id="KW-0812">Transmembrane</keyword>
<dbReference type="AlphaFoldDB" id="A0A520MFE5"/>
<evidence type="ECO:0000259" key="17">
    <source>
        <dbReference type="PROSITE" id="PS50857"/>
    </source>
</evidence>
<dbReference type="GO" id="GO:0042773">
    <property type="term" value="P:ATP synthesis coupled electron transport"/>
    <property type="evidence" value="ECO:0007669"/>
    <property type="project" value="TreeGrafter"/>
</dbReference>
<evidence type="ECO:0000256" key="4">
    <source>
        <dbReference type="ARBA" id="ARBA00022448"/>
    </source>
</evidence>
<evidence type="ECO:0000256" key="10">
    <source>
        <dbReference type="ARBA" id="ARBA00022989"/>
    </source>
</evidence>
<evidence type="ECO:0000313" key="20">
    <source>
        <dbReference type="Proteomes" id="UP000315889"/>
    </source>
</evidence>
<keyword evidence="13 16" id="KW-0472">Membrane</keyword>
<feature type="domain" description="Cytochrome oxidase subunit II copper A binding" evidence="17">
    <location>
        <begin position="112"/>
        <end position="254"/>
    </location>
</feature>
<evidence type="ECO:0000256" key="3">
    <source>
        <dbReference type="ARBA" id="ARBA00012949"/>
    </source>
</evidence>
<evidence type="ECO:0000256" key="13">
    <source>
        <dbReference type="ARBA" id="ARBA00023136"/>
    </source>
</evidence>
<keyword evidence="5 15" id="KW-0349">Heme</keyword>
<keyword evidence="11 15" id="KW-0408">Iron</keyword>
<dbReference type="InterPro" id="IPR036257">
    <property type="entry name" value="Cyt_c_oxidase_su2_TM_sf"/>
</dbReference>
<organism evidence="19 20">
    <name type="scientific">SAR92 clade bacterium</name>
    <dbReference type="NCBI Taxonomy" id="2315479"/>
    <lineage>
        <taxon>Bacteria</taxon>
        <taxon>Pseudomonadati</taxon>
        <taxon>Pseudomonadota</taxon>
        <taxon>Gammaproteobacteria</taxon>
        <taxon>Cellvibrionales</taxon>
        <taxon>Porticoccaceae</taxon>
        <taxon>SAR92 clade</taxon>
    </lineage>
</organism>
<evidence type="ECO:0000256" key="2">
    <source>
        <dbReference type="ARBA" id="ARBA00007866"/>
    </source>
</evidence>
<dbReference type="InterPro" id="IPR036909">
    <property type="entry name" value="Cyt_c-like_dom_sf"/>
</dbReference>
<dbReference type="GO" id="GO:0020037">
    <property type="term" value="F:heme binding"/>
    <property type="evidence" value="ECO:0007669"/>
    <property type="project" value="InterPro"/>
</dbReference>
<keyword evidence="10 16" id="KW-1133">Transmembrane helix</keyword>
<sequence>MAFAVILVAIVIISVLFHFLSPWQATPLASNWGSIDTTITITLVITGIFFVAIVLFMAYCVYKYQVIPGRRSEYKPENKKLEWWLISITTLAICGLLAPGLVVYNDFVHVPPNAVEFEAVGEQWRWSYRLPGDDKKFGRTSVRLMDDRNSFGIDPDDKAGQDDILVAGNQMHLLVNQPTKVLLRSKDVLHDFYVPEFRAKMDLVPGQVTYFWFTPTVPGTFDILCAEYCGIGHYNMRGQVVVDKAQDYEEWLSQQITFADVLTGGTVEGLVEQGQRLAASRGCLACHSIDGGPSLGPGWLNLSGSEESLIDGSKVLVDADYLIESIVDPAVKLVAGYPPVMVAYEFSDEQLDSLVAYIDSLSSDDLSQPSTQPTED</sequence>
<keyword evidence="7 15" id="KW-0479">Metal-binding</keyword>
<dbReference type="PROSITE" id="PS50857">
    <property type="entry name" value="COX2_CUA"/>
    <property type="match status" value="1"/>
</dbReference>
<dbReference type="GO" id="GO:0016020">
    <property type="term" value="C:membrane"/>
    <property type="evidence" value="ECO:0007669"/>
    <property type="project" value="UniProtKB-SubCell"/>
</dbReference>
<keyword evidence="8" id="KW-1278">Translocase</keyword>
<evidence type="ECO:0000256" key="12">
    <source>
        <dbReference type="ARBA" id="ARBA00023008"/>
    </source>
</evidence>
<dbReference type="Pfam" id="PF00116">
    <property type="entry name" value="COX2"/>
    <property type="match status" value="1"/>
</dbReference>
<comment type="catalytic activity">
    <reaction evidence="14">
        <text>4 Fe(II)-[cytochrome c] + O2 + 8 H(+)(in) = 4 Fe(III)-[cytochrome c] + 2 H2O + 4 H(+)(out)</text>
        <dbReference type="Rhea" id="RHEA:11436"/>
        <dbReference type="Rhea" id="RHEA-COMP:10350"/>
        <dbReference type="Rhea" id="RHEA-COMP:14399"/>
        <dbReference type="ChEBI" id="CHEBI:15377"/>
        <dbReference type="ChEBI" id="CHEBI:15378"/>
        <dbReference type="ChEBI" id="CHEBI:15379"/>
        <dbReference type="ChEBI" id="CHEBI:29033"/>
        <dbReference type="ChEBI" id="CHEBI:29034"/>
        <dbReference type="EC" id="7.1.1.9"/>
    </reaction>
</comment>
<keyword evidence="12" id="KW-0186">Copper</keyword>
<evidence type="ECO:0000256" key="7">
    <source>
        <dbReference type="ARBA" id="ARBA00022723"/>
    </source>
</evidence>
<dbReference type="GO" id="GO:0004129">
    <property type="term" value="F:cytochrome-c oxidase activity"/>
    <property type="evidence" value="ECO:0007669"/>
    <property type="project" value="UniProtKB-EC"/>
</dbReference>
<evidence type="ECO:0000313" key="19">
    <source>
        <dbReference type="EMBL" id="RZO19952.1"/>
    </source>
</evidence>
<dbReference type="Pfam" id="PF00034">
    <property type="entry name" value="Cytochrom_C"/>
    <property type="match status" value="1"/>
</dbReference>
<dbReference type="GO" id="GO:0005507">
    <property type="term" value="F:copper ion binding"/>
    <property type="evidence" value="ECO:0007669"/>
    <property type="project" value="InterPro"/>
</dbReference>
<dbReference type="InterPro" id="IPR002429">
    <property type="entry name" value="CcO_II-like_C"/>
</dbReference>
<dbReference type="InterPro" id="IPR045187">
    <property type="entry name" value="CcO_II"/>
</dbReference>
<dbReference type="Proteomes" id="UP000315889">
    <property type="component" value="Unassembled WGS sequence"/>
</dbReference>